<accession>A0A840PHS5</accession>
<keyword evidence="3" id="KW-1185">Reference proteome</keyword>
<keyword evidence="1" id="KW-1133">Transmembrane helix</keyword>
<gene>
    <name evidence="2" type="ORF">HNP84_008450</name>
</gene>
<protein>
    <recommendedName>
        <fullName evidence="4">DUF4367 domain-containing protein</fullName>
    </recommendedName>
</protein>
<name>A0A840PHS5_9ACTN</name>
<evidence type="ECO:0000313" key="3">
    <source>
        <dbReference type="Proteomes" id="UP000578449"/>
    </source>
</evidence>
<proteinExistence type="predicted"/>
<dbReference type="EMBL" id="JACHGN010000025">
    <property type="protein sequence ID" value="MBB5138692.1"/>
    <property type="molecule type" value="Genomic_DNA"/>
</dbReference>
<evidence type="ECO:0008006" key="4">
    <source>
        <dbReference type="Google" id="ProtNLM"/>
    </source>
</evidence>
<reference evidence="2 3" key="1">
    <citation type="submission" date="2020-08" db="EMBL/GenBank/DDBJ databases">
        <title>Genomic Encyclopedia of Type Strains, Phase IV (KMG-IV): sequencing the most valuable type-strain genomes for metagenomic binning, comparative biology and taxonomic classification.</title>
        <authorList>
            <person name="Goeker M."/>
        </authorList>
    </citation>
    <scope>NUCLEOTIDE SEQUENCE [LARGE SCALE GENOMIC DNA]</scope>
    <source>
        <strain evidence="2 3">DSM 45615</strain>
    </source>
</reference>
<organism evidence="2 3">
    <name type="scientific">Thermocatellispora tengchongensis</name>
    <dbReference type="NCBI Taxonomy" id="1073253"/>
    <lineage>
        <taxon>Bacteria</taxon>
        <taxon>Bacillati</taxon>
        <taxon>Actinomycetota</taxon>
        <taxon>Actinomycetes</taxon>
        <taxon>Streptosporangiales</taxon>
        <taxon>Streptosporangiaceae</taxon>
        <taxon>Thermocatellispora</taxon>
    </lineage>
</organism>
<comment type="caution">
    <text evidence="2">The sequence shown here is derived from an EMBL/GenBank/DDBJ whole genome shotgun (WGS) entry which is preliminary data.</text>
</comment>
<keyword evidence="1" id="KW-0472">Membrane</keyword>
<dbReference type="Proteomes" id="UP000578449">
    <property type="component" value="Unassembled WGS sequence"/>
</dbReference>
<evidence type="ECO:0000313" key="2">
    <source>
        <dbReference type="EMBL" id="MBB5138692.1"/>
    </source>
</evidence>
<evidence type="ECO:0000256" key="1">
    <source>
        <dbReference type="SAM" id="Phobius"/>
    </source>
</evidence>
<dbReference type="RefSeq" id="WP_185055560.1">
    <property type="nucleotide sequence ID" value="NZ_BAABIX010000033.1"/>
</dbReference>
<keyword evidence="1" id="KW-0812">Transmembrane</keyword>
<feature type="transmembrane region" description="Helical" evidence="1">
    <location>
        <begin position="64"/>
        <end position="83"/>
    </location>
</feature>
<dbReference type="AlphaFoldDB" id="A0A840PHS5"/>
<sequence length="255" mass="27502">MTSRDHGDPERVDGFEAELRALGEELHAPAPDPAETARAVRARLERAPAPRRHRWQRRWRWRWTRLRVAVAAVVAVAGVLAAATPQGRAVVARVLRVAGVEIQVTPSPSPVPTASVRLPGERAVSLAEARELAAFPVAVPRELGEPAEVRIADGARVVSLIWPGVRLDQYDGALGVVFRKELGPPWPEEVDVAGVPGWWIPRHHGLRYVPRGGGAPVEDTRLAGPTLIWQHGGAGLRLEGIAGLSRALAVARSLG</sequence>